<gene>
    <name evidence="2" type="ORF">CGGC5_v010369</name>
</gene>
<dbReference type="PANTHER" id="PTHR42749">
    <property type="entry name" value="CELL SHAPE-DETERMINING PROTEIN MREB"/>
    <property type="match status" value="1"/>
</dbReference>
<dbReference type="AlphaFoldDB" id="A0A7J6IW20"/>
<dbReference type="PANTHER" id="PTHR42749:SF1">
    <property type="entry name" value="CELL SHAPE-DETERMINING PROTEIN MREB"/>
    <property type="match status" value="1"/>
</dbReference>
<dbReference type="Gene3D" id="3.30.420.40">
    <property type="match status" value="1"/>
</dbReference>
<sequence>MGEVRKPPRPDLILGIDFGLTGTAVAWALPSKDRVNSITSWPGRAEALKAPSAVVLEAPNGEAAWGFAARKYALSNQSVPVYTLFKGWIDAEEHDRTSKASAGSGLSNMDAKREELEDTDAEEESEDELPEQVGMNANKARECLKKYLSGLYTYIKRALEDKLPDGKDWGSTTAWFLFSYPTTWSDVPQRRFREIVMASSFAQEANHWVNALALDEAQAAMASVSSEQERMRAGHSILIVDIGGGTTDVNTFIVKRDDGKKVQLQPAKNPTGRKHGSVYIDTRATKVLYPAIEESVANHEKPAFSKLAPEEKEKLVESSMVKALLGEQYMDAKHDFNLQEASKEHKLMITIYANDSPNAAFVKADFEINRILKKNFDWQCGKIWKQIERHLDYEPNASEVNCLVLTGGLSNNKYVQSFFRKKVQESSRTFGDVVTAEKSELAVSKGLVFDALESINRGGLFRYETRYFYGIAAYDSNGKVEVTKFLDKGKVVDIKDFSRKEDVKFELVDGSIADLKLQWMWSSKTKTARVKLSCERRTLTVTITDGNGTKHPLVFNEEWHVGTAVRPRPKSKRKRLKQYADAAEKFSWLAGLLIFFIPFGDEDEATEAHGGEEATDQYVEVTDQYAEDEESGDLDY</sequence>
<proteinExistence type="predicted"/>
<dbReference type="CDD" id="cd10170">
    <property type="entry name" value="ASKHA_NBD_HSP70"/>
    <property type="match status" value="1"/>
</dbReference>
<dbReference type="OrthoDB" id="2394218at2759"/>
<dbReference type="EMBL" id="ANPB02000006">
    <property type="protein sequence ID" value="KAF4480770.1"/>
    <property type="molecule type" value="Genomic_DNA"/>
</dbReference>
<dbReference type="InterPro" id="IPR043129">
    <property type="entry name" value="ATPase_NBD"/>
</dbReference>
<protein>
    <recommendedName>
        <fullName evidence="4">Hsp70 family chaperone</fullName>
    </recommendedName>
</protein>
<keyword evidence="3" id="KW-1185">Reference proteome</keyword>
<feature type="region of interest" description="Disordered" evidence="1">
    <location>
        <begin position="606"/>
        <end position="636"/>
    </location>
</feature>
<dbReference type="RefSeq" id="XP_066008179.1">
    <property type="nucleotide sequence ID" value="XM_066152337.1"/>
</dbReference>
<dbReference type="InParanoid" id="A0A7J6IW20"/>
<feature type="compositionally biased region" description="Acidic residues" evidence="1">
    <location>
        <begin position="116"/>
        <end position="130"/>
    </location>
</feature>
<evidence type="ECO:0000256" key="1">
    <source>
        <dbReference type="SAM" id="MobiDB-lite"/>
    </source>
</evidence>
<dbReference type="SUPFAM" id="SSF53067">
    <property type="entry name" value="Actin-like ATPase domain"/>
    <property type="match status" value="1"/>
</dbReference>
<organism evidence="2 3">
    <name type="scientific">Colletotrichum fructicola (strain Nara gc5)</name>
    <name type="common">Anthracnose fungus</name>
    <name type="synonym">Colletotrichum gloeosporioides (strain Nara gc5)</name>
    <dbReference type="NCBI Taxonomy" id="1213859"/>
    <lineage>
        <taxon>Eukaryota</taxon>
        <taxon>Fungi</taxon>
        <taxon>Dikarya</taxon>
        <taxon>Ascomycota</taxon>
        <taxon>Pezizomycotina</taxon>
        <taxon>Sordariomycetes</taxon>
        <taxon>Hypocreomycetidae</taxon>
        <taxon>Glomerellales</taxon>
        <taxon>Glomerellaceae</taxon>
        <taxon>Colletotrichum</taxon>
        <taxon>Colletotrichum gloeosporioides species complex</taxon>
    </lineage>
</organism>
<comment type="caution">
    <text evidence="2">The sequence shown here is derived from an EMBL/GenBank/DDBJ whole genome shotgun (WGS) entry which is preliminary data.</text>
</comment>
<name>A0A7J6IW20_COLFN</name>
<reference evidence="2 3" key="2">
    <citation type="submission" date="2020-04" db="EMBL/GenBank/DDBJ databases">
        <title>Genome sequencing and assembly of multiple isolates from the Colletotrichum gloeosporioides species complex.</title>
        <authorList>
            <person name="Gan P."/>
            <person name="Shirasu K."/>
        </authorList>
    </citation>
    <scope>NUCLEOTIDE SEQUENCE [LARGE SCALE GENOMIC DNA]</scope>
    <source>
        <strain evidence="2 3">Nara gc5</strain>
    </source>
</reference>
<evidence type="ECO:0008006" key="4">
    <source>
        <dbReference type="Google" id="ProtNLM"/>
    </source>
</evidence>
<evidence type="ECO:0000313" key="3">
    <source>
        <dbReference type="Proteomes" id="UP000011096"/>
    </source>
</evidence>
<feature type="region of interest" description="Disordered" evidence="1">
    <location>
        <begin position="96"/>
        <end position="130"/>
    </location>
</feature>
<dbReference type="Proteomes" id="UP000011096">
    <property type="component" value="Unassembled WGS sequence"/>
</dbReference>
<reference evidence="2 3" key="1">
    <citation type="submission" date="2012-08" db="EMBL/GenBank/DDBJ databases">
        <authorList>
            <person name="Gan P.H.P."/>
            <person name="Ikeda K."/>
            <person name="Irieda H."/>
            <person name="Narusaka M."/>
            <person name="O'Connell R.J."/>
            <person name="Narusaka Y."/>
            <person name="Takano Y."/>
            <person name="Kubo Y."/>
            <person name="Shirasu K."/>
        </authorList>
    </citation>
    <scope>NUCLEOTIDE SEQUENCE [LARGE SCALE GENOMIC DNA]</scope>
    <source>
        <strain evidence="2 3">Nara gc5</strain>
    </source>
</reference>
<accession>A0A7J6IW20</accession>
<evidence type="ECO:0000313" key="2">
    <source>
        <dbReference type="EMBL" id="KAF4480770.1"/>
    </source>
</evidence>
<dbReference type="GeneID" id="43605672"/>
<feature type="compositionally biased region" description="Acidic residues" evidence="1">
    <location>
        <begin position="625"/>
        <end position="636"/>
    </location>
</feature>